<feature type="compositionally biased region" description="Low complexity" evidence="1">
    <location>
        <begin position="21"/>
        <end position="41"/>
    </location>
</feature>
<name>A0AAV0WCJ6_9HEMI</name>
<keyword evidence="3" id="KW-1185">Reference proteome</keyword>
<feature type="compositionally biased region" description="Polar residues" evidence="1">
    <location>
        <begin position="54"/>
        <end position="63"/>
    </location>
</feature>
<evidence type="ECO:0000313" key="3">
    <source>
        <dbReference type="Proteomes" id="UP001160148"/>
    </source>
</evidence>
<comment type="caution">
    <text evidence="2">The sequence shown here is derived from an EMBL/GenBank/DDBJ whole genome shotgun (WGS) entry which is preliminary data.</text>
</comment>
<feature type="compositionally biased region" description="Acidic residues" evidence="1">
    <location>
        <begin position="7"/>
        <end position="20"/>
    </location>
</feature>
<feature type="region of interest" description="Disordered" evidence="1">
    <location>
        <begin position="1"/>
        <end position="65"/>
    </location>
</feature>
<evidence type="ECO:0000313" key="2">
    <source>
        <dbReference type="EMBL" id="CAI6353566.1"/>
    </source>
</evidence>
<accession>A0AAV0WCJ6</accession>
<gene>
    <name evidence="2" type="ORF">MEUPH1_LOCUS9674</name>
</gene>
<dbReference type="EMBL" id="CARXXK010000002">
    <property type="protein sequence ID" value="CAI6353566.1"/>
    <property type="molecule type" value="Genomic_DNA"/>
</dbReference>
<sequence length="93" mass="10271">MGSELSDTLELDENNSDTETNDSSSGSENNETYSESSSTGNRQYFRGKDKITKSAKTFPTRNNTRAREQNIIRVPAGVKGEAKNCKSPIDCFL</sequence>
<dbReference type="Proteomes" id="UP001160148">
    <property type="component" value="Unassembled WGS sequence"/>
</dbReference>
<dbReference type="AlphaFoldDB" id="A0AAV0WCJ6"/>
<reference evidence="2 3" key="1">
    <citation type="submission" date="2023-01" db="EMBL/GenBank/DDBJ databases">
        <authorList>
            <person name="Whitehead M."/>
        </authorList>
    </citation>
    <scope>NUCLEOTIDE SEQUENCE [LARGE SCALE GENOMIC DNA]</scope>
</reference>
<evidence type="ECO:0000256" key="1">
    <source>
        <dbReference type="SAM" id="MobiDB-lite"/>
    </source>
</evidence>
<protein>
    <submittedName>
        <fullName evidence="2">Uncharacterized protein</fullName>
    </submittedName>
</protein>
<proteinExistence type="predicted"/>
<organism evidence="2 3">
    <name type="scientific">Macrosiphum euphorbiae</name>
    <name type="common">potato aphid</name>
    <dbReference type="NCBI Taxonomy" id="13131"/>
    <lineage>
        <taxon>Eukaryota</taxon>
        <taxon>Metazoa</taxon>
        <taxon>Ecdysozoa</taxon>
        <taxon>Arthropoda</taxon>
        <taxon>Hexapoda</taxon>
        <taxon>Insecta</taxon>
        <taxon>Pterygota</taxon>
        <taxon>Neoptera</taxon>
        <taxon>Paraneoptera</taxon>
        <taxon>Hemiptera</taxon>
        <taxon>Sternorrhyncha</taxon>
        <taxon>Aphidomorpha</taxon>
        <taxon>Aphidoidea</taxon>
        <taxon>Aphididae</taxon>
        <taxon>Macrosiphini</taxon>
        <taxon>Macrosiphum</taxon>
    </lineage>
</organism>